<gene>
    <name evidence="2" type="ORF">SUNI508_10797</name>
</gene>
<name>A0ABR2UKF7_9PEZI</name>
<proteinExistence type="predicted"/>
<feature type="compositionally biased region" description="Acidic residues" evidence="1">
    <location>
        <begin position="532"/>
        <end position="542"/>
    </location>
</feature>
<keyword evidence="3" id="KW-1185">Reference proteome</keyword>
<sequence>MQPKKFFKEVTNACRQSNYRRGTGPQVDPLDSHKRDPKWRTCAKQGCKDHSEAYAKGIHYGFLASPYCSEHACRNWDRGQPCRNPTRRGEIHCDVHKECDEPKCSNSSKLVGKTKRSPWCAEHGCQQDMCKAAKYIKNFNLNSKYCTGHTCIEADCLELAGDTNHRCGRHTCAHATCYEPIVPKSEAEKGDKYCSKHKRCNVGTCNQEVKVTDNYRALKHCKDHYCTFEHECDNQRKDTSSACERHTCRVDSCNRKISGIQGAVYCSEGDDSNPPHECRNAQCIREAFAAVDSRFCVYHICRDYMRPTNCRNEGNPQKDGYCETHERCVLDGCGELRFVNGRGERQSLCVDHARPCDTPGCGSPRAENGRRCSNHVCLASNDCQGIRVPLSTFCSGHKCAVPECPSQRRLVDGGLSISTLMALDPTGNNLHLALGCGAFCAKHTCAHDGCRERNFQEGKFCAAHTCRSKACLAEAQDKADYCPWHTCQSRNCTSEITEDGQHCVVHTCTASDCSSEAQTKGRHAGRCRYHEDDSDSEYDSSEGEWGARPGWSFRSRSGHSRDRHRSRRGRESREPGAGGRYPPSPYGLPW</sequence>
<protein>
    <submittedName>
        <fullName evidence="2">Uncharacterized protein</fullName>
    </submittedName>
</protein>
<reference evidence="2 3" key="1">
    <citation type="journal article" date="2024" name="J. Plant Pathol.">
        <title>Sequence and assembly of the genome of Seiridium unicorne, isolate CBS 538.82, causal agent of cypress canker disease.</title>
        <authorList>
            <person name="Scali E."/>
            <person name="Rocca G.D."/>
            <person name="Danti R."/>
            <person name="Garbelotto M."/>
            <person name="Barberini S."/>
            <person name="Baroncelli R."/>
            <person name="Emiliani G."/>
        </authorList>
    </citation>
    <scope>NUCLEOTIDE SEQUENCE [LARGE SCALE GENOMIC DNA]</scope>
    <source>
        <strain evidence="2 3">BM-138-508</strain>
    </source>
</reference>
<organism evidence="2 3">
    <name type="scientific">Seiridium unicorne</name>
    <dbReference type="NCBI Taxonomy" id="138068"/>
    <lineage>
        <taxon>Eukaryota</taxon>
        <taxon>Fungi</taxon>
        <taxon>Dikarya</taxon>
        <taxon>Ascomycota</taxon>
        <taxon>Pezizomycotina</taxon>
        <taxon>Sordariomycetes</taxon>
        <taxon>Xylariomycetidae</taxon>
        <taxon>Amphisphaeriales</taxon>
        <taxon>Sporocadaceae</taxon>
        <taxon>Seiridium</taxon>
    </lineage>
</organism>
<dbReference type="EMBL" id="JARVKF010000421">
    <property type="protein sequence ID" value="KAK9414854.1"/>
    <property type="molecule type" value="Genomic_DNA"/>
</dbReference>
<evidence type="ECO:0000313" key="2">
    <source>
        <dbReference type="EMBL" id="KAK9414854.1"/>
    </source>
</evidence>
<feature type="compositionally biased region" description="Basic residues" evidence="1">
    <location>
        <begin position="556"/>
        <end position="568"/>
    </location>
</feature>
<evidence type="ECO:0000313" key="3">
    <source>
        <dbReference type="Proteomes" id="UP001408356"/>
    </source>
</evidence>
<dbReference type="Proteomes" id="UP001408356">
    <property type="component" value="Unassembled WGS sequence"/>
</dbReference>
<evidence type="ECO:0000256" key="1">
    <source>
        <dbReference type="SAM" id="MobiDB-lite"/>
    </source>
</evidence>
<comment type="caution">
    <text evidence="2">The sequence shown here is derived from an EMBL/GenBank/DDBJ whole genome shotgun (WGS) entry which is preliminary data.</text>
</comment>
<accession>A0ABR2UKF7</accession>
<feature type="region of interest" description="Disordered" evidence="1">
    <location>
        <begin position="532"/>
        <end position="590"/>
    </location>
</feature>